<dbReference type="GO" id="GO:0019432">
    <property type="term" value="P:triglyceride biosynthetic process"/>
    <property type="evidence" value="ECO:0007669"/>
    <property type="project" value="TreeGrafter"/>
</dbReference>
<dbReference type="PANTHER" id="PTHR13906:SF4">
    <property type="entry name" value="LYSOPHOSPHOLIPID ACYLTRANSFERASE 6"/>
    <property type="match status" value="1"/>
</dbReference>
<protein>
    <submittedName>
        <fullName evidence="9">Lysophospholipid acyltransferase 2-like</fullName>
    </submittedName>
</protein>
<dbReference type="Proteomes" id="UP001652660">
    <property type="component" value="Chromosome 7c"/>
</dbReference>
<feature type="transmembrane region" description="Helical" evidence="7">
    <location>
        <begin position="28"/>
        <end position="50"/>
    </location>
</feature>
<dbReference type="GO" id="GO:0008654">
    <property type="term" value="P:phospholipid biosynthetic process"/>
    <property type="evidence" value="ECO:0007669"/>
    <property type="project" value="TreeGrafter"/>
</dbReference>
<evidence type="ECO:0000256" key="2">
    <source>
        <dbReference type="ARBA" id="ARBA00022679"/>
    </source>
</evidence>
<evidence type="ECO:0000256" key="3">
    <source>
        <dbReference type="ARBA" id="ARBA00022692"/>
    </source>
</evidence>
<dbReference type="OrthoDB" id="286734at2759"/>
<dbReference type="RefSeq" id="XP_027076122.2">
    <property type="nucleotide sequence ID" value="XM_027220321.2"/>
</dbReference>
<dbReference type="GO" id="GO:0016746">
    <property type="term" value="F:acyltransferase activity"/>
    <property type="evidence" value="ECO:0007669"/>
    <property type="project" value="UniProtKB-KW"/>
</dbReference>
<keyword evidence="8" id="KW-1185">Reference proteome</keyword>
<comment type="subcellular location">
    <subcellularLocation>
        <location evidence="1">Membrane</location>
        <topology evidence="1">Multi-pass membrane protein</topology>
    </subcellularLocation>
</comment>
<sequence length="107" mass="12333">MCDVYERLVQDGKKAGFFQLLATQTVSAVWHGLYPGYMIFFVQSALFIAGSRGSNTIPKKKKPVITVKMVFELKTTRPIVLMFCSRWESCSYFCIELYYSLLRMGNH</sequence>
<dbReference type="InterPro" id="IPR004299">
    <property type="entry name" value="MBOAT_fam"/>
</dbReference>
<keyword evidence="5 7" id="KW-0472">Membrane</keyword>
<dbReference type="GO" id="GO:0005783">
    <property type="term" value="C:endoplasmic reticulum"/>
    <property type="evidence" value="ECO:0007669"/>
    <property type="project" value="TreeGrafter"/>
</dbReference>
<keyword evidence="2" id="KW-0808">Transferase</keyword>
<dbReference type="InterPro" id="IPR049941">
    <property type="entry name" value="LPLAT_7/PORCN-like"/>
</dbReference>
<evidence type="ECO:0000256" key="5">
    <source>
        <dbReference type="ARBA" id="ARBA00023136"/>
    </source>
</evidence>
<gene>
    <name evidence="9" type="primary">LOC113699960</name>
</gene>
<dbReference type="GO" id="GO:0030258">
    <property type="term" value="P:lipid modification"/>
    <property type="evidence" value="ECO:0007669"/>
    <property type="project" value="TreeGrafter"/>
</dbReference>
<keyword evidence="4 7" id="KW-1133">Transmembrane helix</keyword>
<evidence type="ECO:0000256" key="1">
    <source>
        <dbReference type="ARBA" id="ARBA00004141"/>
    </source>
</evidence>
<dbReference type="GO" id="GO:0016020">
    <property type="term" value="C:membrane"/>
    <property type="evidence" value="ECO:0007669"/>
    <property type="project" value="UniProtKB-SubCell"/>
</dbReference>
<reference evidence="8" key="1">
    <citation type="journal article" date="2025" name="Foods">
        <title>Unveiling the Microbial Signatures of Arabica Coffee Cherries: Insights into Ripeness Specific Diversity, Functional Traits, and Implications for Quality and Safety.</title>
        <authorList>
            <consortium name="RefSeq"/>
            <person name="Tenea G.N."/>
            <person name="Cifuentes V."/>
            <person name="Reyes P."/>
            <person name="Cevallos-Vallejos M."/>
        </authorList>
    </citation>
    <scope>NUCLEOTIDE SEQUENCE [LARGE SCALE GENOMIC DNA]</scope>
</reference>
<keyword evidence="6" id="KW-0012">Acyltransferase</keyword>
<evidence type="ECO:0000256" key="7">
    <source>
        <dbReference type="SAM" id="Phobius"/>
    </source>
</evidence>
<dbReference type="PANTHER" id="PTHR13906">
    <property type="entry name" value="PORCUPINE"/>
    <property type="match status" value="1"/>
</dbReference>
<reference evidence="9" key="2">
    <citation type="submission" date="2025-08" db="UniProtKB">
        <authorList>
            <consortium name="RefSeq"/>
        </authorList>
    </citation>
    <scope>IDENTIFICATION</scope>
    <source>
        <tissue evidence="9">Leaves</tissue>
    </source>
</reference>
<evidence type="ECO:0000256" key="6">
    <source>
        <dbReference type="ARBA" id="ARBA00023315"/>
    </source>
</evidence>
<dbReference type="AlphaFoldDB" id="A0A6P6TDV7"/>
<evidence type="ECO:0000256" key="4">
    <source>
        <dbReference type="ARBA" id="ARBA00022989"/>
    </source>
</evidence>
<keyword evidence="3 7" id="KW-0812">Transmembrane</keyword>
<accession>A0A6P6TDV7</accession>
<organism evidence="8 9">
    <name type="scientific">Coffea arabica</name>
    <name type="common">Arabian coffee</name>
    <dbReference type="NCBI Taxonomy" id="13443"/>
    <lineage>
        <taxon>Eukaryota</taxon>
        <taxon>Viridiplantae</taxon>
        <taxon>Streptophyta</taxon>
        <taxon>Embryophyta</taxon>
        <taxon>Tracheophyta</taxon>
        <taxon>Spermatophyta</taxon>
        <taxon>Magnoliopsida</taxon>
        <taxon>eudicotyledons</taxon>
        <taxon>Gunneridae</taxon>
        <taxon>Pentapetalae</taxon>
        <taxon>asterids</taxon>
        <taxon>lamiids</taxon>
        <taxon>Gentianales</taxon>
        <taxon>Rubiaceae</taxon>
        <taxon>Ixoroideae</taxon>
        <taxon>Gardenieae complex</taxon>
        <taxon>Bertiereae - Coffeeae clade</taxon>
        <taxon>Coffeeae</taxon>
        <taxon>Coffea</taxon>
    </lineage>
</organism>
<name>A0A6P6TDV7_COFAR</name>
<dbReference type="Pfam" id="PF03062">
    <property type="entry name" value="MBOAT"/>
    <property type="match status" value="1"/>
</dbReference>
<evidence type="ECO:0000313" key="8">
    <source>
        <dbReference type="Proteomes" id="UP001652660"/>
    </source>
</evidence>
<proteinExistence type="predicted"/>
<evidence type="ECO:0000313" key="9">
    <source>
        <dbReference type="RefSeq" id="XP_027076122.2"/>
    </source>
</evidence>
<dbReference type="GeneID" id="113699960"/>